<accession>A0A2T9XZD0</accession>
<dbReference type="EMBL" id="MBFT01001051">
    <property type="protein sequence ID" value="PVU85669.1"/>
    <property type="molecule type" value="Genomic_DNA"/>
</dbReference>
<dbReference type="SUPFAM" id="SSF143800">
    <property type="entry name" value="L28p-like"/>
    <property type="match status" value="1"/>
</dbReference>
<evidence type="ECO:0000256" key="2">
    <source>
        <dbReference type="ARBA" id="ARBA00022980"/>
    </source>
</evidence>
<evidence type="ECO:0000256" key="3">
    <source>
        <dbReference type="ARBA" id="ARBA00023274"/>
    </source>
</evidence>
<evidence type="ECO:0000256" key="1">
    <source>
        <dbReference type="ARBA" id="ARBA00008760"/>
    </source>
</evidence>
<evidence type="ECO:0000313" key="7">
    <source>
        <dbReference type="EMBL" id="PVU92904.1"/>
    </source>
</evidence>
<dbReference type="Proteomes" id="UP000245699">
    <property type="component" value="Unassembled WGS sequence"/>
</dbReference>
<dbReference type="OrthoDB" id="361870at2759"/>
<sequence>MKTIQRALQLRNVRKWQVDGEGLLGGKTVKFGNNKPKSNYKTHRLWLPNIQFVNLYSEILDKSMKLKVVTSVLRTIDKKGGLDNYLLNTKDKNIASKTGLELKSVILAKLKEKQQQQA</sequence>
<evidence type="ECO:0000256" key="4">
    <source>
        <dbReference type="ARBA" id="ARBA00035269"/>
    </source>
</evidence>
<dbReference type="PANTHER" id="PTHR13528:SF2">
    <property type="entry name" value="LARGE RIBOSOMAL SUBUNIT PROTEIN BL28M"/>
    <property type="match status" value="1"/>
</dbReference>
<dbReference type="STRING" id="61424.A0A2T9XZD0"/>
<dbReference type="FunFam" id="2.30.170.40:FF:000003">
    <property type="entry name" value="54S ribosomal protein L24"/>
    <property type="match status" value="1"/>
</dbReference>
<dbReference type="EMBL" id="MBFT01000341">
    <property type="protein sequence ID" value="PVU92904.1"/>
    <property type="molecule type" value="Genomic_DNA"/>
</dbReference>
<dbReference type="Pfam" id="PF00830">
    <property type="entry name" value="Ribosomal_L28"/>
    <property type="match status" value="1"/>
</dbReference>
<reference evidence="5 8" key="1">
    <citation type="journal article" date="2018" name="MBio">
        <title>Comparative Genomics Reveals the Core Gene Toolbox for the Fungus-Insect Symbiosis.</title>
        <authorList>
            <person name="Wang Y."/>
            <person name="Stata M."/>
            <person name="Wang W."/>
            <person name="Stajich J.E."/>
            <person name="White M.M."/>
            <person name="Moncalvo J.M."/>
        </authorList>
    </citation>
    <scope>NUCLEOTIDE SEQUENCE [LARGE SCALE GENOMIC DNA]</scope>
    <source>
        <strain evidence="5 8">AUS-77-4</strain>
    </source>
</reference>
<dbReference type="EMBL" id="MBFT01001086">
    <property type="protein sequence ID" value="PVU85423.1"/>
    <property type="molecule type" value="Genomic_DNA"/>
</dbReference>
<gene>
    <name evidence="7" type="ORF">BB559_003550</name>
    <name evidence="6" type="ORF">BB559_006881</name>
    <name evidence="5" type="ORF">BB559_007049</name>
</gene>
<dbReference type="InterPro" id="IPR034704">
    <property type="entry name" value="Ribosomal_bL28/bL31-like_sf"/>
</dbReference>
<organism evidence="5 8">
    <name type="scientific">Furculomyces boomerangus</name>
    <dbReference type="NCBI Taxonomy" id="61424"/>
    <lineage>
        <taxon>Eukaryota</taxon>
        <taxon>Fungi</taxon>
        <taxon>Fungi incertae sedis</taxon>
        <taxon>Zoopagomycota</taxon>
        <taxon>Kickxellomycotina</taxon>
        <taxon>Harpellomycetes</taxon>
        <taxon>Harpellales</taxon>
        <taxon>Harpellaceae</taxon>
        <taxon>Furculomyces</taxon>
    </lineage>
</organism>
<dbReference type="InterPro" id="IPR037147">
    <property type="entry name" value="Ribosomal_bL28_sf"/>
</dbReference>
<comment type="caution">
    <text evidence="5">The sequence shown here is derived from an EMBL/GenBank/DDBJ whole genome shotgun (WGS) entry which is preliminary data.</text>
</comment>
<keyword evidence="8" id="KW-1185">Reference proteome</keyword>
<evidence type="ECO:0000313" key="8">
    <source>
        <dbReference type="Proteomes" id="UP000245699"/>
    </source>
</evidence>
<keyword evidence="3" id="KW-0687">Ribonucleoprotein</keyword>
<evidence type="ECO:0000313" key="5">
    <source>
        <dbReference type="EMBL" id="PVU85423.1"/>
    </source>
</evidence>
<evidence type="ECO:0000313" key="6">
    <source>
        <dbReference type="EMBL" id="PVU85669.1"/>
    </source>
</evidence>
<keyword evidence="2" id="KW-0689">Ribosomal protein</keyword>
<protein>
    <recommendedName>
        <fullName evidence="4">Large ribosomal subunit protein bL28m</fullName>
    </recommendedName>
</protein>
<dbReference type="GO" id="GO:0005762">
    <property type="term" value="C:mitochondrial large ribosomal subunit"/>
    <property type="evidence" value="ECO:0007669"/>
    <property type="project" value="TreeGrafter"/>
</dbReference>
<name>A0A2T9XZD0_9FUNG</name>
<dbReference type="InterPro" id="IPR026569">
    <property type="entry name" value="Ribosomal_bL28"/>
</dbReference>
<dbReference type="AlphaFoldDB" id="A0A2T9XZD0"/>
<dbReference type="GO" id="GO:0003735">
    <property type="term" value="F:structural constituent of ribosome"/>
    <property type="evidence" value="ECO:0007669"/>
    <property type="project" value="InterPro"/>
</dbReference>
<comment type="similarity">
    <text evidence="1">Belongs to the bacterial ribosomal protein bL28 family.</text>
</comment>
<proteinExistence type="inferred from homology"/>
<dbReference type="PANTHER" id="PTHR13528">
    <property type="entry name" value="39S RIBOSOMAL PROTEIN L28, MITOCHONDRIAL"/>
    <property type="match status" value="1"/>
</dbReference>
<dbReference type="Gene3D" id="2.30.170.40">
    <property type="entry name" value="Ribosomal protein L28/L24"/>
    <property type="match status" value="1"/>
</dbReference>